<reference evidence="1 2" key="1">
    <citation type="submission" date="2016-10" db="EMBL/GenBank/DDBJ databases">
        <authorList>
            <person name="de Groot N.N."/>
        </authorList>
    </citation>
    <scope>NUCLEOTIDE SEQUENCE [LARGE SCALE GENOMIC DNA]</scope>
    <source>
        <strain evidence="1 2">CGMCC 1.5058</strain>
    </source>
</reference>
<dbReference type="RefSeq" id="WP_031577102.1">
    <property type="nucleotide sequence ID" value="NZ_FNDZ01000002.1"/>
</dbReference>
<gene>
    <name evidence="1" type="ORF">SAMN05421804_1029</name>
</gene>
<name>A0A1G8JIQ6_9CLOT</name>
<evidence type="ECO:0000313" key="2">
    <source>
        <dbReference type="Proteomes" id="UP000183255"/>
    </source>
</evidence>
<accession>A0A1G8JIQ6</accession>
<dbReference type="AlphaFoldDB" id="A0A1G8JIQ6"/>
<sequence length="288" mass="32242">MDKRNKGQILLVLGALLLLLVNNFSLRHKLSDLELELQNIRGSISAISFNDGGMEYRIMEELKKGASALASSETKLSFKNGKLMLDVTLVPKMLQPGSTYYVVSGYDKVEAKAQNESSFAASLPFDVAEHNQVYAVIETEEGSLQEKLPEIYVEQYVAIDISSMSLEETDKKIVMDLTAVTEESAVYLESLKEVSAVVLNGKNEEIRRLEMKESEVSLPDPEHDYGFAHKAFTVNLPEELFETDLFKVVVKLKNYGVTMTSDEIYQYSKDGTEMNGVMGTGFRISFEK</sequence>
<dbReference type="Proteomes" id="UP000183255">
    <property type="component" value="Unassembled WGS sequence"/>
</dbReference>
<evidence type="ECO:0000313" key="1">
    <source>
        <dbReference type="EMBL" id="SDI30520.1"/>
    </source>
</evidence>
<protein>
    <submittedName>
        <fullName evidence="1">Uncharacterized protein</fullName>
    </submittedName>
</protein>
<proteinExistence type="predicted"/>
<dbReference type="EMBL" id="FNDZ01000002">
    <property type="protein sequence ID" value="SDI30520.1"/>
    <property type="molecule type" value="Genomic_DNA"/>
</dbReference>
<organism evidence="1 2">
    <name type="scientific">Proteiniclasticum ruminis</name>
    <dbReference type="NCBI Taxonomy" id="398199"/>
    <lineage>
        <taxon>Bacteria</taxon>
        <taxon>Bacillati</taxon>
        <taxon>Bacillota</taxon>
        <taxon>Clostridia</taxon>
        <taxon>Eubacteriales</taxon>
        <taxon>Clostridiaceae</taxon>
        <taxon>Proteiniclasticum</taxon>
    </lineage>
</organism>